<keyword evidence="2" id="KW-1185">Reference proteome</keyword>
<sequence length="48" mass="5579">MFSEKYSRLKEFVANLRLIRDETIFLKKSGWQFSRVSKTKTLNGGPIG</sequence>
<proteinExistence type="predicted"/>
<protein>
    <submittedName>
        <fullName evidence="1">Uncharacterized protein</fullName>
    </submittedName>
</protein>
<dbReference type="Proteomes" id="UP000593575">
    <property type="component" value="Unassembled WGS sequence"/>
</dbReference>
<comment type="caution">
    <text evidence="1">The sequence shown here is derived from an EMBL/GenBank/DDBJ whole genome shotgun (WGS) entry which is preliminary data.</text>
</comment>
<evidence type="ECO:0000313" key="1">
    <source>
        <dbReference type="EMBL" id="MBA0828630.1"/>
    </source>
</evidence>
<dbReference type="EMBL" id="JABFAE010000005">
    <property type="protein sequence ID" value="MBA0828630.1"/>
    <property type="molecule type" value="Genomic_DNA"/>
</dbReference>
<dbReference type="AlphaFoldDB" id="A0A7J9J2G4"/>
<accession>A0A7J9J2G4</accession>
<organism evidence="1 2">
    <name type="scientific">Gossypium armourianum</name>
    <dbReference type="NCBI Taxonomy" id="34283"/>
    <lineage>
        <taxon>Eukaryota</taxon>
        <taxon>Viridiplantae</taxon>
        <taxon>Streptophyta</taxon>
        <taxon>Embryophyta</taxon>
        <taxon>Tracheophyta</taxon>
        <taxon>Spermatophyta</taxon>
        <taxon>Magnoliopsida</taxon>
        <taxon>eudicotyledons</taxon>
        <taxon>Gunneridae</taxon>
        <taxon>Pentapetalae</taxon>
        <taxon>rosids</taxon>
        <taxon>malvids</taxon>
        <taxon>Malvales</taxon>
        <taxon>Malvaceae</taxon>
        <taxon>Malvoideae</taxon>
        <taxon>Gossypium</taxon>
    </lineage>
</organism>
<evidence type="ECO:0000313" key="2">
    <source>
        <dbReference type="Proteomes" id="UP000593575"/>
    </source>
</evidence>
<name>A0A7J9J2G4_9ROSI</name>
<reference evidence="1 2" key="1">
    <citation type="journal article" date="2019" name="Genome Biol. Evol.">
        <title>Insights into the evolution of the New World diploid cottons (Gossypium, subgenus Houzingenia) based on genome sequencing.</title>
        <authorList>
            <person name="Grover C.E."/>
            <person name="Arick M.A. 2nd"/>
            <person name="Thrash A."/>
            <person name="Conover J.L."/>
            <person name="Sanders W.S."/>
            <person name="Peterson D.G."/>
            <person name="Frelichowski J.E."/>
            <person name="Scheffler J.A."/>
            <person name="Scheffler B.E."/>
            <person name="Wendel J.F."/>
        </authorList>
    </citation>
    <scope>NUCLEOTIDE SEQUENCE [LARGE SCALE GENOMIC DNA]</scope>
    <source>
        <strain evidence="1">6</strain>
        <tissue evidence="1">Leaf</tissue>
    </source>
</reference>
<gene>
    <name evidence="1" type="ORF">Goarm_013281</name>
</gene>